<sequence>MICGAWLGLKGSAPLDGVGSIGLPNWPGSSRFI</sequence>
<reference evidence="1" key="2">
    <citation type="journal article" date="2015" name="Data Brief">
        <title>Shoot transcriptome of the giant reed, Arundo donax.</title>
        <authorList>
            <person name="Barrero R.A."/>
            <person name="Guerrero F.D."/>
            <person name="Moolhuijzen P."/>
            <person name="Goolsby J.A."/>
            <person name="Tidwell J."/>
            <person name="Bellgard S.E."/>
            <person name="Bellgard M.I."/>
        </authorList>
    </citation>
    <scope>NUCLEOTIDE SEQUENCE</scope>
    <source>
        <tissue evidence="1">Shoot tissue taken approximately 20 cm above the soil surface</tissue>
    </source>
</reference>
<dbReference type="AlphaFoldDB" id="A0A0A9A9E5"/>
<dbReference type="EMBL" id="GBRH01249576">
    <property type="protein sequence ID" value="JAD48319.1"/>
    <property type="molecule type" value="Transcribed_RNA"/>
</dbReference>
<accession>A0A0A9A9E5</accession>
<protein>
    <submittedName>
        <fullName evidence="1">Uncharacterized protein</fullName>
    </submittedName>
</protein>
<evidence type="ECO:0000313" key="1">
    <source>
        <dbReference type="EMBL" id="JAD48319.1"/>
    </source>
</evidence>
<proteinExistence type="predicted"/>
<organism evidence="1">
    <name type="scientific">Arundo donax</name>
    <name type="common">Giant reed</name>
    <name type="synonym">Donax arundinaceus</name>
    <dbReference type="NCBI Taxonomy" id="35708"/>
    <lineage>
        <taxon>Eukaryota</taxon>
        <taxon>Viridiplantae</taxon>
        <taxon>Streptophyta</taxon>
        <taxon>Embryophyta</taxon>
        <taxon>Tracheophyta</taxon>
        <taxon>Spermatophyta</taxon>
        <taxon>Magnoliopsida</taxon>
        <taxon>Liliopsida</taxon>
        <taxon>Poales</taxon>
        <taxon>Poaceae</taxon>
        <taxon>PACMAD clade</taxon>
        <taxon>Arundinoideae</taxon>
        <taxon>Arundineae</taxon>
        <taxon>Arundo</taxon>
    </lineage>
</organism>
<reference evidence="1" key="1">
    <citation type="submission" date="2014-09" db="EMBL/GenBank/DDBJ databases">
        <authorList>
            <person name="Magalhaes I.L.F."/>
            <person name="Oliveira U."/>
            <person name="Santos F.R."/>
            <person name="Vidigal T.H.D.A."/>
            <person name="Brescovit A.D."/>
            <person name="Santos A.J."/>
        </authorList>
    </citation>
    <scope>NUCLEOTIDE SEQUENCE</scope>
    <source>
        <tissue evidence="1">Shoot tissue taken approximately 20 cm above the soil surface</tissue>
    </source>
</reference>
<name>A0A0A9A9E5_ARUDO</name>